<comment type="caution">
    <text evidence="2">The sequence shown here is derived from an EMBL/GenBank/DDBJ whole genome shotgun (WGS) entry which is preliminary data.</text>
</comment>
<dbReference type="EMBL" id="CCBP010000406">
    <property type="protein sequence ID" value="CDO76706.1"/>
    <property type="molecule type" value="Genomic_DNA"/>
</dbReference>
<evidence type="ECO:0000256" key="1">
    <source>
        <dbReference type="SAM" id="MobiDB-lite"/>
    </source>
</evidence>
<dbReference type="Proteomes" id="UP000029665">
    <property type="component" value="Unassembled WGS sequence"/>
</dbReference>
<evidence type="ECO:0000313" key="2">
    <source>
        <dbReference type="EMBL" id="CDO76706.1"/>
    </source>
</evidence>
<feature type="region of interest" description="Disordered" evidence="1">
    <location>
        <begin position="152"/>
        <end position="183"/>
    </location>
</feature>
<protein>
    <submittedName>
        <fullName evidence="2">Uncharacterized protein</fullName>
    </submittedName>
</protein>
<feature type="compositionally biased region" description="Basic and acidic residues" evidence="1">
    <location>
        <begin position="62"/>
        <end position="92"/>
    </location>
</feature>
<name>A0A060SRC1_PYCCI</name>
<dbReference type="AlphaFoldDB" id="A0A060SRC1"/>
<reference evidence="2" key="1">
    <citation type="submission" date="2014-01" db="EMBL/GenBank/DDBJ databases">
        <title>The genome of the white-rot fungus Pycnoporus cinnabarinus: a basidiomycete model with a versatile arsenal for lignocellulosic biomass breakdown.</title>
        <authorList>
            <person name="Levasseur A."/>
            <person name="Lomascolo A."/>
            <person name="Ruiz-Duenas F.J."/>
            <person name="Uzan E."/>
            <person name="Piumi F."/>
            <person name="Kues U."/>
            <person name="Ram A.F.J."/>
            <person name="Murat C."/>
            <person name="Haon M."/>
            <person name="Benoit I."/>
            <person name="Arfi Y."/>
            <person name="Chevret D."/>
            <person name="Drula E."/>
            <person name="Kwon M.J."/>
            <person name="Gouret P."/>
            <person name="Lesage-Meessen L."/>
            <person name="Lombard V."/>
            <person name="Mariette J."/>
            <person name="Noirot C."/>
            <person name="Park J."/>
            <person name="Patyshakuliyeva A."/>
            <person name="Wieneger R.A.B."/>
            <person name="Wosten H.A.B."/>
            <person name="Martin F."/>
            <person name="Coutinho P.M."/>
            <person name="de Vries R."/>
            <person name="Martinez A.T."/>
            <person name="Klopp C."/>
            <person name="Pontarotti P."/>
            <person name="Henrissat B."/>
            <person name="Record E."/>
        </authorList>
    </citation>
    <scope>NUCLEOTIDE SEQUENCE [LARGE SCALE GENOMIC DNA]</scope>
    <source>
        <strain evidence="2">BRFM137</strain>
    </source>
</reference>
<accession>A0A060SRC1</accession>
<sequence>MAQRSQTFFHAARRPMPPPVSSDDLRRASSVDEFDTFCPSQSTSPPTHAGGKTRESLIAAETSKKHAEERAEQLTRQLQGDEEKLAVYERRASGVNGVTPRTDEDMSRGQQLEAARGGESSPQERRKNTTIVESDICIDTNTAHVVAGHDVHRQTHSNQSIRASPLTHTVDGGEGETARAERR</sequence>
<evidence type="ECO:0000313" key="3">
    <source>
        <dbReference type="Proteomes" id="UP000029665"/>
    </source>
</evidence>
<organism evidence="2 3">
    <name type="scientific">Pycnoporus cinnabarinus</name>
    <name type="common">Cinnabar-red polypore</name>
    <name type="synonym">Trametes cinnabarina</name>
    <dbReference type="NCBI Taxonomy" id="5643"/>
    <lineage>
        <taxon>Eukaryota</taxon>
        <taxon>Fungi</taxon>
        <taxon>Dikarya</taxon>
        <taxon>Basidiomycota</taxon>
        <taxon>Agaricomycotina</taxon>
        <taxon>Agaricomycetes</taxon>
        <taxon>Polyporales</taxon>
        <taxon>Polyporaceae</taxon>
        <taxon>Trametes</taxon>
    </lineage>
</organism>
<feature type="region of interest" description="Disordered" evidence="1">
    <location>
        <begin position="1"/>
        <end position="132"/>
    </location>
</feature>
<keyword evidence="3" id="KW-1185">Reference proteome</keyword>
<dbReference type="HOGENOM" id="CLU_1475855_0_0_1"/>
<dbReference type="OrthoDB" id="2688898at2759"/>
<gene>
    <name evidence="2" type="ORF">BN946_scf184975.g15</name>
</gene>
<proteinExistence type="predicted"/>
<dbReference type="STRING" id="5643.A0A060SRC1"/>